<reference evidence="2 3" key="1">
    <citation type="journal article" date="2023" name="Plants (Basel)">
        <title>Bridging the Gap: Combining Genomics and Transcriptomics Approaches to Understand Stylosanthes scabra, an Orphan Legume from the Brazilian Caatinga.</title>
        <authorList>
            <person name="Ferreira-Neto J.R.C."/>
            <person name="da Silva M.D."/>
            <person name="Binneck E."/>
            <person name="de Melo N.F."/>
            <person name="da Silva R.H."/>
            <person name="de Melo A.L.T.M."/>
            <person name="Pandolfi V."/>
            <person name="Bustamante F.O."/>
            <person name="Brasileiro-Vidal A.C."/>
            <person name="Benko-Iseppon A.M."/>
        </authorList>
    </citation>
    <scope>NUCLEOTIDE SEQUENCE [LARGE SCALE GENOMIC DNA]</scope>
    <source>
        <tissue evidence="2">Leaves</tissue>
    </source>
</reference>
<gene>
    <name evidence="2" type="ORF">PIB30_068528</name>
</gene>
<feature type="region of interest" description="Disordered" evidence="1">
    <location>
        <begin position="139"/>
        <end position="168"/>
    </location>
</feature>
<sequence>MDFGGANKYVVVLADLSYNPPVHDFNPNHHNQQLLTQSQIQSTRATQSKRTKGRRRLGTEVKGEEEDNGEVERKLQIKRGREKWGSARCSCRKGKEKTIFLRNWKVLKTKAIAIWKLAMSPRIWKLALGKIMAEAHDRGNQAAKRQRQLLRRRSNSREESEVNTRKSQ</sequence>
<name>A0ABU6UMW2_9FABA</name>
<feature type="compositionally biased region" description="Basic residues" evidence="1">
    <location>
        <begin position="144"/>
        <end position="154"/>
    </location>
</feature>
<evidence type="ECO:0000256" key="1">
    <source>
        <dbReference type="SAM" id="MobiDB-lite"/>
    </source>
</evidence>
<evidence type="ECO:0000313" key="2">
    <source>
        <dbReference type="EMBL" id="MED6162239.1"/>
    </source>
</evidence>
<comment type="caution">
    <text evidence="2">The sequence shown here is derived from an EMBL/GenBank/DDBJ whole genome shotgun (WGS) entry which is preliminary data.</text>
</comment>
<keyword evidence="3" id="KW-1185">Reference proteome</keyword>
<dbReference type="Proteomes" id="UP001341840">
    <property type="component" value="Unassembled WGS sequence"/>
</dbReference>
<protein>
    <submittedName>
        <fullName evidence="2">Uncharacterized protein</fullName>
    </submittedName>
</protein>
<evidence type="ECO:0000313" key="3">
    <source>
        <dbReference type="Proteomes" id="UP001341840"/>
    </source>
</evidence>
<feature type="compositionally biased region" description="Basic and acidic residues" evidence="1">
    <location>
        <begin position="155"/>
        <end position="168"/>
    </location>
</feature>
<accession>A0ABU6UMW2</accession>
<organism evidence="2 3">
    <name type="scientific">Stylosanthes scabra</name>
    <dbReference type="NCBI Taxonomy" id="79078"/>
    <lineage>
        <taxon>Eukaryota</taxon>
        <taxon>Viridiplantae</taxon>
        <taxon>Streptophyta</taxon>
        <taxon>Embryophyta</taxon>
        <taxon>Tracheophyta</taxon>
        <taxon>Spermatophyta</taxon>
        <taxon>Magnoliopsida</taxon>
        <taxon>eudicotyledons</taxon>
        <taxon>Gunneridae</taxon>
        <taxon>Pentapetalae</taxon>
        <taxon>rosids</taxon>
        <taxon>fabids</taxon>
        <taxon>Fabales</taxon>
        <taxon>Fabaceae</taxon>
        <taxon>Papilionoideae</taxon>
        <taxon>50 kb inversion clade</taxon>
        <taxon>dalbergioids sensu lato</taxon>
        <taxon>Dalbergieae</taxon>
        <taxon>Pterocarpus clade</taxon>
        <taxon>Stylosanthes</taxon>
    </lineage>
</organism>
<feature type="compositionally biased region" description="Basic residues" evidence="1">
    <location>
        <begin position="47"/>
        <end position="56"/>
    </location>
</feature>
<proteinExistence type="predicted"/>
<dbReference type="EMBL" id="JASCZI010121565">
    <property type="protein sequence ID" value="MED6162239.1"/>
    <property type="molecule type" value="Genomic_DNA"/>
</dbReference>
<feature type="region of interest" description="Disordered" evidence="1">
    <location>
        <begin position="36"/>
        <end position="69"/>
    </location>
</feature>